<dbReference type="SUPFAM" id="SSF51735">
    <property type="entry name" value="NAD(P)-binding Rossmann-fold domains"/>
    <property type="match status" value="1"/>
</dbReference>
<reference evidence="1" key="1">
    <citation type="submission" date="2022-01" db="EMBL/GenBank/DDBJ databases">
        <title>PSI-footprinting approach for the identification of protein synthesis inhibitor producers.</title>
        <authorList>
            <person name="Handel F."/>
            <person name="Kulik A."/>
            <person name="Wex K.W."/>
            <person name="Berscheid A."/>
            <person name="Saur J.S."/>
            <person name="Winkler A."/>
            <person name="Wibberg D."/>
            <person name="Kalinowski J."/>
            <person name="Broetz-Oesterhelt H."/>
            <person name="Mast Y."/>
        </authorList>
    </citation>
    <scope>NUCLEOTIDE SEQUENCE</scope>
    <source>
        <strain evidence="1">KNN 49.3e</strain>
    </source>
</reference>
<evidence type="ECO:0000313" key="2">
    <source>
        <dbReference type="Proteomes" id="UP000830158"/>
    </source>
</evidence>
<protein>
    <submittedName>
        <fullName evidence="1">SDR family NAD(P)-dependent oxidoreductase</fullName>
    </submittedName>
</protein>
<dbReference type="Proteomes" id="UP000830158">
    <property type="component" value="Chromosome"/>
</dbReference>
<gene>
    <name evidence="1" type="ORF">L1857_14995</name>
</gene>
<dbReference type="InterPro" id="IPR036291">
    <property type="entry name" value="NAD(P)-bd_dom_sf"/>
</dbReference>
<organism evidence="1 2">
    <name type="scientific">Amycolatopsis thermalba</name>
    <dbReference type="NCBI Taxonomy" id="944492"/>
    <lineage>
        <taxon>Bacteria</taxon>
        <taxon>Bacillati</taxon>
        <taxon>Actinomycetota</taxon>
        <taxon>Actinomycetes</taxon>
        <taxon>Pseudonocardiales</taxon>
        <taxon>Pseudonocardiaceae</taxon>
        <taxon>Amycolatopsis</taxon>
    </lineage>
</organism>
<dbReference type="PANTHER" id="PTHR43431:SF7">
    <property type="entry name" value="OXIDOREDUCTASE, SHORT CHAIN DEHYDROGENASE_REDUCTASE FAMILY (AFU_ORTHOLOGUE AFUA_5G14000)"/>
    <property type="match status" value="1"/>
</dbReference>
<dbReference type="RefSeq" id="WP_116114369.1">
    <property type="nucleotide sequence ID" value="NZ_CP091196.1"/>
</dbReference>
<name>A0ABY4NVF5_9PSEU</name>
<dbReference type="PANTHER" id="PTHR43431">
    <property type="entry name" value="OXIDOREDUCTASE, SHORT CHAIN DEHYDROGENASE/REDUCTASE FAMILY (AFU_ORTHOLOGUE AFUA_5G14000)"/>
    <property type="match status" value="1"/>
</dbReference>
<keyword evidence="2" id="KW-1185">Reference proteome</keyword>
<dbReference type="InterPro" id="IPR002347">
    <property type="entry name" value="SDR_fam"/>
</dbReference>
<dbReference type="Gene3D" id="3.40.50.720">
    <property type="entry name" value="NAD(P)-binding Rossmann-like Domain"/>
    <property type="match status" value="1"/>
</dbReference>
<proteinExistence type="predicted"/>
<evidence type="ECO:0000313" key="1">
    <source>
        <dbReference type="EMBL" id="UQS24042.1"/>
    </source>
</evidence>
<dbReference type="Pfam" id="PF00106">
    <property type="entry name" value="adh_short"/>
    <property type="match status" value="1"/>
</dbReference>
<sequence>MQTLAIFGAGPGMGLATARRFGKEGYQVALVARRADRLSSFVETLAAEGVAARAFPADLNDLDGHARLLADIGPVDVAVINGSLDLALLKPVRDLDVETLRAAVESVVLAPLSLTRLLLPGMLERGSGTLLYGFGSSAKNPEPMLAGAGAAQAALRNYVLALHADLAGTGVSAAAITIGSLIRDSDAEKLFDASAEARRGFEPDRVDPAGLAEMLLRMTQHRGPAEQMVGELAG</sequence>
<accession>A0ABY4NVF5</accession>
<dbReference type="EMBL" id="CP091196">
    <property type="protein sequence ID" value="UQS24042.1"/>
    <property type="molecule type" value="Genomic_DNA"/>
</dbReference>